<evidence type="ECO:0000313" key="2">
    <source>
        <dbReference type="Proteomes" id="UP000702425"/>
    </source>
</evidence>
<sequence>MPEAEGFDFLARLEELNEELEILNVEARGWEETITENVAMLLEQNF</sequence>
<protein>
    <submittedName>
        <fullName evidence="1">Uncharacterized protein</fullName>
    </submittedName>
</protein>
<keyword evidence="2" id="KW-1185">Reference proteome</keyword>
<accession>A0ABX2CZR1</accession>
<dbReference type="Proteomes" id="UP000702425">
    <property type="component" value="Unassembled WGS sequence"/>
</dbReference>
<name>A0ABX2CZR1_9CYAN</name>
<dbReference type="EMBL" id="SRRZ01000064">
    <property type="protein sequence ID" value="NQE35796.1"/>
    <property type="molecule type" value="Genomic_DNA"/>
</dbReference>
<proteinExistence type="predicted"/>
<comment type="caution">
    <text evidence="1">The sequence shown here is derived from an EMBL/GenBank/DDBJ whole genome shotgun (WGS) entry which is preliminary data.</text>
</comment>
<gene>
    <name evidence="1" type="ORF">E5S67_03532</name>
</gene>
<organism evidence="1 2">
    <name type="scientific">Microcoleus asticus IPMA8</name>
    <dbReference type="NCBI Taxonomy" id="2563858"/>
    <lineage>
        <taxon>Bacteria</taxon>
        <taxon>Bacillati</taxon>
        <taxon>Cyanobacteriota</taxon>
        <taxon>Cyanophyceae</taxon>
        <taxon>Oscillatoriophycideae</taxon>
        <taxon>Oscillatoriales</taxon>
        <taxon>Microcoleaceae</taxon>
        <taxon>Microcoleus</taxon>
        <taxon>Microcoleus asticus</taxon>
    </lineage>
</organism>
<evidence type="ECO:0000313" key="1">
    <source>
        <dbReference type="EMBL" id="NQE35796.1"/>
    </source>
</evidence>
<reference evidence="1 2" key="1">
    <citation type="journal article" date="2020" name="Sci. Rep.">
        <title>A novel cyanobacterial geosmin producer, revising GeoA distribution and dispersion patterns in Bacteria.</title>
        <authorList>
            <person name="Churro C."/>
            <person name="Semedo-Aguiar A.P."/>
            <person name="Silva A.D."/>
            <person name="Pereira-Leal J.B."/>
            <person name="Leite R.B."/>
        </authorList>
    </citation>
    <scope>NUCLEOTIDE SEQUENCE [LARGE SCALE GENOMIC DNA]</scope>
    <source>
        <strain evidence="1 2">IPMA8</strain>
    </source>
</reference>
<dbReference type="RefSeq" id="WP_216670541.1">
    <property type="nucleotide sequence ID" value="NZ_CAWPPK010000279.1"/>
</dbReference>